<sequence>MPKDVKASAHNHRMEPIQVQPAPAIGGQSRSTAQWLKEDDDRLMQARASGLNWQPIAARYFPNKTPNACRKRHERLMERRNAEDFDGFKLELLAQEYMNVRKEMWSLLAERVGEKWAVVEAKCMERGLKNLQAAHRAAQRKERGNYEGEDSGIGGSDAESEAEECGPPVDAGSHRAGPSNQARNQNQNQNQNQSSKSKSKSDTLKAQRGFPSIQSMLSPEPPQGKQG</sequence>
<name>A0ABR1LTY8_9PEZI</name>
<dbReference type="GeneID" id="92028365"/>
<dbReference type="Proteomes" id="UP001360953">
    <property type="component" value="Unassembled WGS sequence"/>
</dbReference>
<dbReference type="InterPro" id="IPR001005">
    <property type="entry name" value="SANT/Myb"/>
</dbReference>
<dbReference type="RefSeq" id="XP_066656320.1">
    <property type="nucleotide sequence ID" value="XM_066795459.1"/>
</dbReference>
<dbReference type="PROSITE" id="PS50090">
    <property type="entry name" value="MYB_LIKE"/>
    <property type="match status" value="1"/>
</dbReference>
<keyword evidence="4" id="KW-1185">Reference proteome</keyword>
<dbReference type="Gene3D" id="1.10.10.60">
    <property type="entry name" value="Homeodomain-like"/>
    <property type="match status" value="1"/>
</dbReference>
<evidence type="ECO:0000313" key="3">
    <source>
        <dbReference type="EMBL" id="KAK7538633.1"/>
    </source>
</evidence>
<protein>
    <recommendedName>
        <fullName evidence="2">Myb-like domain-containing protein</fullName>
    </recommendedName>
</protein>
<dbReference type="InterPro" id="IPR053095">
    <property type="entry name" value="Actin-binding/GATA_Znf"/>
</dbReference>
<comment type="caution">
    <text evidence="3">The sequence shown here is derived from an EMBL/GenBank/DDBJ whole genome shotgun (WGS) entry which is preliminary data.</text>
</comment>
<dbReference type="EMBL" id="JBBPEH010000005">
    <property type="protein sequence ID" value="KAK7538633.1"/>
    <property type="molecule type" value="Genomic_DNA"/>
</dbReference>
<evidence type="ECO:0000259" key="2">
    <source>
        <dbReference type="PROSITE" id="PS50090"/>
    </source>
</evidence>
<accession>A0ABR1LTY8</accession>
<feature type="compositionally biased region" description="Low complexity" evidence="1">
    <location>
        <begin position="179"/>
        <end position="196"/>
    </location>
</feature>
<dbReference type="InterPro" id="IPR009057">
    <property type="entry name" value="Homeodomain-like_sf"/>
</dbReference>
<feature type="compositionally biased region" description="Basic and acidic residues" evidence="1">
    <location>
        <begin position="1"/>
        <end position="15"/>
    </location>
</feature>
<gene>
    <name evidence="3" type="ORF">J3D65DRAFT_337424</name>
</gene>
<dbReference type="PANTHER" id="PTHR23246">
    <property type="entry name" value="NEW-GLUE PROTEIN"/>
    <property type="match status" value="1"/>
</dbReference>
<dbReference type="SUPFAM" id="SSF46689">
    <property type="entry name" value="Homeodomain-like"/>
    <property type="match status" value="1"/>
</dbReference>
<evidence type="ECO:0000313" key="4">
    <source>
        <dbReference type="Proteomes" id="UP001360953"/>
    </source>
</evidence>
<dbReference type="Pfam" id="PF13921">
    <property type="entry name" value="Myb_DNA-bind_6"/>
    <property type="match status" value="1"/>
</dbReference>
<feature type="domain" description="Myb-like" evidence="2">
    <location>
        <begin position="27"/>
        <end position="77"/>
    </location>
</feature>
<feature type="region of interest" description="Disordered" evidence="1">
    <location>
        <begin position="1"/>
        <end position="32"/>
    </location>
</feature>
<evidence type="ECO:0000256" key="1">
    <source>
        <dbReference type="SAM" id="MobiDB-lite"/>
    </source>
</evidence>
<feature type="region of interest" description="Disordered" evidence="1">
    <location>
        <begin position="138"/>
        <end position="227"/>
    </location>
</feature>
<dbReference type="PANTHER" id="PTHR23246:SF13">
    <property type="entry name" value="GH12359P"/>
    <property type="match status" value="1"/>
</dbReference>
<dbReference type="CDD" id="cd00167">
    <property type="entry name" value="SANT"/>
    <property type="match status" value="1"/>
</dbReference>
<reference evidence="3 4" key="1">
    <citation type="submission" date="2024-04" db="EMBL/GenBank/DDBJ databases">
        <title>Phyllosticta paracitricarpa is synonymous to the EU quarantine fungus P. citricarpa based on phylogenomic analyses.</title>
        <authorList>
            <consortium name="Lawrence Berkeley National Laboratory"/>
            <person name="Van ingen-buijs V.A."/>
            <person name="Van westerhoven A.C."/>
            <person name="Haridas S."/>
            <person name="Skiadas P."/>
            <person name="Martin F."/>
            <person name="Groenewald J.Z."/>
            <person name="Crous P.W."/>
            <person name="Seidl M.F."/>
        </authorList>
    </citation>
    <scope>NUCLEOTIDE SEQUENCE [LARGE SCALE GENOMIC DNA]</scope>
    <source>
        <strain evidence="3 4">CPC 17464</strain>
    </source>
</reference>
<organism evidence="3 4">
    <name type="scientific">Phyllosticta citribraziliensis</name>
    <dbReference type="NCBI Taxonomy" id="989973"/>
    <lineage>
        <taxon>Eukaryota</taxon>
        <taxon>Fungi</taxon>
        <taxon>Dikarya</taxon>
        <taxon>Ascomycota</taxon>
        <taxon>Pezizomycotina</taxon>
        <taxon>Dothideomycetes</taxon>
        <taxon>Dothideomycetes incertae sedis</taxon>
        <taxon>Botryosphaeriales</taxon>
        <taxon>Phyllostictaceae</taxon>
        <taxon>Phyllosticta</taxon>
    </lineage>
</organism>
<proteinExistence type="predicted"/>